<evidence type="ECO:0000313" key="1">
    <source>
        <dbReference type="EMBL" id="CAB4814245.1"/>
    </source>
</evidence>
<reference evidence="1" key="1">
    <citation type="submission" date="2020-05" db="EMBL/GenBank/DDBJ databases">
        <authorList>
            <person name="Chiriac C."/>
            <person name="Salcher M."/>
            <person name="Ghai R."/>
            <person name="Kavagutti S V."/>
        </authorList>
    </citation>
    <scope>NUCLEOTIDE SEQUENCE</scope>
</reference>
<name>A0A6J6Z0I7_9ZZZZ</name>
<dbReference type="AlphaFoldDB" id="A0A6J6Z0I7"/>
<protein>
    <submittedName>
        <fullName evidence="1">Unannotated protein</fullName>
    </submittedName>
</protein>
<dbReference type="EMBL" id="CAFAAI010000365">
    <property type="protein sequence ID" value="CAB4814245.1"/>
    <property type="molecule type" value="Genomic_DNA"/>
</dbReference>
<gene>
    <name evidence="1" type="ORF">UFOPK2992_01778</name>
</gene>
<accession>A0A6J6Z0I7</accession>
<organism evidence="1">
    <name type="scientific">freshwater metagenome</name>
    <dbReference type="NCBI Taxonomy" id="449393"/>
    <lineage>
        <taxon>unclassified sequences</taxon>
        <taxon>metagenomes</taxon>
        <taxon>ecological metagenomes</taxon>
    </lineage>
</organism>
<sequence>MRTIRHPLSGATYDLTEQGTISVDKNGVIGEFTAHGVWLSGALKQADPHLCLWIAGKQLPNRHQLAAKALTSA</sequence>
<proteinExistence type="predicted"/>